<evidence type="ECO:0000313" key="6">
    <source>
        <dbReference type="Proteomes" id="UP001210380"/>
    </source>
</evidence>
<dbReference type="PANTHER" id="PTHR30154:SF34">
    <property type="entry name" value="TRANSCRIPTIONAL REGULATOR AZLB"/>
    <property type="match status" value="1"/>
</dbReference>
<proteinExistence type="predicted"/>
<dbReference type="SMART" id="SM00344">
    <property type="entry name" value="HTH_ASNC"/>
    <property type="match status" value="2"/>
</dbReference>
<comment type="caution">
    <text evidence="5">The sequence shown here is derived from an EMBL/GenBank/DDBJ whole genome shotgun (WGS) entry which is preliminary data.</text>
</comment>
<dbReference type="SUPFAM" id="SSF46785">
    <property type="entry name" value="Winged helix' DNA-binding domain"/>
    <property type="match status" value="2"/>
</dbReference>
<dbReference type="Pfam" id="PF13404">
    <property type="entry name" value="HTH_AsnC-type"/>
    <property type="match status" value="1"/>
</dbReference>
<dbReference type="Pfam" id="PF01037">
    <property type="entry name" value="AsnC_trans_reg"/>
    <property type="match status" value="2"/>
</dbReference>
<gene>
    <name evidence="5" type="ORF">OU415_27725</name>
</gene>
<reference evidence="5 6" key="1">
    <citation type="submission" date="2022-11" db="EMBL/GenBank/DDBJ databases">
        <title>Draft genome sequence of Saccharopolyspora sp. WRP15-2 isolated from rhizosphere soils of wild rice in Thailand.</title>
        <authorList>
            <person name="Duangmal K."/>
            <person name="Kammanee S."/>
            <person name="Muangham S."/>
        </authorList>
    </citation>
    <scope>NUCLEOTIDE SEQUENCE [LARGE SCALE GENOMIC DNA]</scope>
    <source>
        <strain evidence="5 6">WRP15-2</strain>
    </source>
</reference>
<dbReference type="InterPro" id="IPR011008">
    <property type="entry name" value="Dimeric_a/b-barrel"/>
</dbReference>
<dbReference type="InterPro" id="IPR005471">
    <property type="entry name" value="Tscrpt_reg_IclR_N"/>
</dbReference>
<dbReference type="InterPro" id="IPR000485">
    <property type="entry name" value="AsnC-type_HTH_dom"/>
</dbReference>
<dbReference type="InterPro" id="IPR019887">
    <property type="entry name" value="Tscrpt_reg_AsnC/Lrp_C"/>
</dbReference>
<sequence>MNGDFALDDLDLDLVSALQEAPRAPINALADAVGSSPTTVGRRLQRMHAEQVLRVIGQLDWTLVSDTHPRHVWITTAPGRLQDVARQVAEIPEAQYVAMATGRADVYCTVRPLGRDSVKDLLTQRLPSVPGVVSTQSDLVLKPFGRAEAWRIDRLDAAQRAVLDPYRIEAQESVAPQALSGQEWEATRLLHADARLTSSDLSRALGVSQSTAHRLIAGLLERQVVRPRVEVEPGLLGFHLEVALSLSTEPGSTEEVGQALGRHPSARYVSMVAGNATVIHQGVFRGEEHLADFLSHDLAVLPGIRSVEVSVVLDVLRRYWINRSGHRLGQGGFPLNPRC</sequence>
<evidence type="ECO:0000256" key="3">
    <source>
        <dbReference type="ARBA" id="ARBA00023163"/>
    </source>
</evidence>
<dbReference type="InterPro" id="IPR036390">
    <property type="entry name" value="WH_DNA-bd_sf"/>
</dbReference>
<evidence type="ECO:0000313" key="5">
    <source>
        <dbReference type="EMBL" id="MDA3629249.1"/>
    </source>
</evidence>
<accession>A0ABT4V5M7</accession>
<dbReference type="Pfam" id="PF09339">
    <property type="entry name" value="HTH_IclR"/>
    <property type="match status" value="1"/>
</dbReference>
<dbReference type="EMBL" id="JAQGLA010000063">
    <property type="protein sequence ID" value="MDA3629249.1"/>
    <property type="molecule type" value="Genomic_DNA"/>
</dbReference>
<feature type="domain" description="HTH asnC-type" evidence="4">
    <location>
        <begin position="7"/>
        <end position="81"/>
    </location>
</feature>
<keyword evidence="6" id="KW-1185">Reference proteome</keyword>
<dbReference type="Proteomes" id="UP001210380">
    <property type="component" value="Unassembled WGS sequence"/>
</dbReference>
<keyword evidence="3" id="KW-0804">Transcription</keyword>
<dbReference type="PRINTS" id="PR00033">
    <property type="entry name" value="HTHASNC"/>
</dbReference>
<dbReference type="InterPro" id="IPR019888">
    <property type="entry name" value="Tscrpt_reg_AsnC-like"/>
</dbReference>
<keyword evidence="2" id="KW-0238">DNA-binding</keyword>
<dbReference type="InterPro" id="IPR036388">
    <property type="entry name" value="WH-like_DNA-bd_sf"/>
</dbReference>
<organism evidence="5 6">
    <name type="scientific">Saccharopolyspora oryzae</name>
    <dbReference type="NCBI Taxonomy" id="2997343"/>
    <lineage>
        <taxon>Bacteria</taxon>
        <taxon>Bacillati</taxon>
        <taxon>Actinomycetota</taxon>
        <taxon>Actinomycetes</taxon>
        <taxon>Pseudonocardiales</taxon>
        <taxon>Pseudonocardiaceae</taxon>
        <taxon>Saccharopolyspora</taxon>
    </lineage>
</organism>
<dbReference type="PROSITE" id="PS50956">
    <property type="entry name" value="HTH_ASNC_2"/>
    <property type="match status" value="1"/>
</dbReference>
<dbReference type="RefSeq" id="WP_270952244.1">
    <property type="nucleotide sequence ID" value="NZ_JAQGLA010000063.1"/>
</dbReference>
<evidence type="ECO:0000256" key="2">
    <source>
        <dbReference type="ARBA" id="ARBA00023125"/>
    </source>
</evidence>
<keyword evidence="1" id="KW-0805">Transcription regulation</keyword>
<evidence type="ECO:0000259" key="4">
    <source>
        <dbReference type="PROSITE" id="PS50956"/>
    </source>
</evidence>
<dbReference type="PANTHER" id="PTHR30154">
    <property type="entry name" value="LEUCINE-RESPONSIVE REGULATORY PROTEIN"/>
    <property type="match status" value="1"/>
</dbReference>
<evidence type="ECO:0000256" key="1">
    <source>
        <dbReference type="ARBA" id="ARBA00023015"/>
    </source>
</evidence>
<dbReference type="Gene3D" id="1.10.10.10">
    <property type="entry name" value="Winged helix-like DNA-binding domain superfamily/Winged helix DNA-binding domain"/>
    <property type="match status" value="2"/>
</dbReference>
<protein>
    <submittedName>
        <fullName evidence="5">Lrp/AsnC family transcriptional regulator</fullName>
    </submittedName>
</protein>
<dbReference type="SUPFAM" id="SSF54909">
    <property type="entry name" value="Dimeric alpha+beta barrel"/>
    <property type="match status" value="2"/>
</dbReference>
<dbReference type="Gene3D" id="3.30.70.920">
    <property type="match status" value="2"/>
</dbReference>
<name>A0ABT4V5M7_9PSEU</name>